<accession>A0A1X3D1U9</accession>
<dbReference type="RefSeq" id="WP_085367184.1">
    <property type="nucleotide sequence ID" value="NZ_CAUJPZ010000086.1"/>
</dbReference>
<name>A0A1X3D1U9_9NEIS</name>
<protein>
    <submittedName>
        <fullName evidence="1">Twitching motility protein PilT</fullName>
    </submittedName>
</protein>
<dbReference type="GO" id="GO:0005886">
    <property type="term" value="C:plasma membrane"/>
    <property type="evidence" value="ECO:0007669"/>
    <property type="project" value="TreeGrafter"/>
</dbReference>
<proteinExistence type="predicted"/>
<dbReference type="Pfam" id="PF04286">
    <property type="entry name" value="DUF445"/>
    <property type="match status" value="1"/>
</dbReference>
<dbReference type="PANTHER" id="PTHR38442:SF1">
    <property type="entry name" value="INNER MEMBRANE PROTEIN"/>
    <property type="match status" value="1"/>
</dbReference>
<organism evidence="1 2">
    <name type="scientific">Neisseria dentiae</name>
    <dbReference type="NCBI Taxonomy" id="194197"/>
    <lineage>
        <taxon>Bacteria</taxon>
        <taxon>Pseudomonadati</taxon>
        <taxon>Pseudomonadota</taxon>
        <taxon>Betaproteobacteria</taxon>
        <taxon>Neisseriales</taxon>
        <taxon>Neisseriaceae</taxon>
        <taxon>Neisseria</taxon>
    </lineage>
</organism>
<gene>
    <name evidence="1" type="ORF">BWD09_12975</name>
</gene>
<dbReference type="Proteomes" id="UP000193118">
    <property type="component" value="Unassembled WGS sequence"/>
</dbReference>
<dbReference type="EMBL" id="MTBO01000067">
    <property type="protein sequence ID" value="OSI13674.1"/>
    <property type="molecule type" value="Genomic_DNA"/>
</dbReference>
<comment type="caution">
    <text evidence="1">The sequence shown here is derived from an EMBL/GenBank/DDBJ whole genome shotgun (WGS) entry which is preliminary data.</text>
</comment>
<dbReference type="AlphaFoldDB" id="A0A1X3D1U9"/>
<dbReference type="OrthoDB" id="9769590at2"/>
<dbReference type="STRING" id="194197.BWD09_12975"/>
<dbReference type="GeneID" id="94579572"/>
<reference evidence="2" key="1">
    <citation type="submission" date="2017-01" db="EMBL/GenBank/DDBJ databases">
        <authorList>
            <person name="Wolfgang W.J."/>
            <person name="Cole J."/>
            <person name="Wroblewski D."/>
            <person name="Mcginnis J."/>
            <person name="Musser K.A."/>
        </authorList>
    </citation>
    <scope>NUCLEOTIDE SEQUENCE [LARGE SCALE GENOMIC DNA]</scope>
    <source>
        <strain evidence="2">DSM 19151</strain>
    </source>
</reference>
<sequence>MHTLSAEARTNRARARLKKSRRWATGLLLLACVLFAASAAYVKHYPALGYVKAFAEAAMVGALADWFAVTALFRHPLGLPIPHTAILPRNQHRIADELGRFIENNFLQGRPIALRVYQAAPSEKLLAWLARPQTRVQWLPWLAAQLPALFKVAKPEQTARFLGMLLAEQYSGERIGKTLSDGLKALKAQGLHETLFNAVLKQARRWLQDPETRLLLEQNLREWAAKIESDAPSAWEKLKASLKGTLVDKVDGWVSEKALDWADGYLAAALADPNHRIHRSFNEQYDRMADALSRSRLWHKRLEQGKMQLAQSPAVREMLEKSWQSLQTWTQNDVQKADSLWLAQLNKLLDHMIAQAQRYPQFMRRTDVRISLMVRDFVMRYKDKAALFVADKVKGWDSSQMVEKLELSVGRDLQFIRINGTLVGGLVGLAIYCVSQWVF</sequence>
<keyword evidence="2" id="KW-1185">Reference proteome</keyword>
<dbReference type="PANTHER" id="PTHR38442">
    <property type="entry name" value="INNER MEMBRANE PROTEIN-RELATED"/>
    <property type="match status" value="1"/>
</dbReference>
<evidence type="ECO:0000313" key="2">
    <source>
        <dbReference type="Proteomes" id="UP000193118"/>
    </source>
</evidence>
<dbReference type="InterPro" id="IPR007383">
    <property type="entry name" value="DUF445"/>
</dbReference>
<evidence type="ECO:0000313" key="1">
    <source>
        <dbReference type="EMBL" id="OSI13674.1"/>
    </source>
</evidence>